<name>A0ABU3VZ23_9GAMM</name>
<evidence type="ECO:0000256" key="2">
    <source>
        <dbReference type="ARBA" id="ARBA00023015"/>
    </source>
</evidence>
<keyword evidence="3" id="KW-0731">Sigma factor</keyword>
<comment type="caution">
    <text evidence="7">The sequence shown here is derived from an EMBL/GenBank/DDBJ whole genome shotgun (WGS) entry which is preliminary data.</text>
</comment>
<accession>A0ABU3VZ23</accession>
<feature type="domain" description="RNA polymerase sigma factor 70 region 4 type 2" evidence="6">
    <location>
        <begin position="110"/>
        <end position="162"/>
    </location>
</feature>
<dbReference type="SUPFAM" id="SSF88946">
    <property type="entry name" value="Sigma2 domain of RNA polymerase sigma factors"/>
    <property type="match status" value="1"/>
</dbReference>
<proteinExistence type="inferred from homology"/>
<dbReference type="InterPro" id="IPR013325">
    <property type="entry name" value="RNA_pol_sigma_r2"/>
</dbReference>
<evidence type="ECO:0000259" key="6">
    <source>
        <dbReference type="Pfam" id="PF08281"/>
    </source>
</evidence>
<evidence type="ECO:0000259" key="5">
    <source>
        <dbReference type="Pfam" id="PF04542"/>
    </source>
</evidence>
<dbReference type="InterPro" id="IPR013324">
    <property type="entry name" value="RNA_pol_sigma_r3/r4-like"/>
</dbReference>
<dbReference type="Proteomes" id="UP001269819">
    <property type="component" value="Unassembled WGS sequence"/>
</dbReference>
<dbReference type="InterPro" id="IPR014284">
    <property type="entry name" value="RNA_pol_sigma-70_dom"/>
</dbReference>
<comment type="similarity">
    <text evidence="1">Belongs to the sigma-70 factor family. ECF subfamily.</text>
</comment>
<dbReference type="CDD" id="cd06171">
    <property type="entry name" value="Sigma70_r4"/>
    <property type="match status" value="1"/>
</dbReference>
<dbReference type="InterPro" id="IPR013249">
    <property type="entry name" value="RNA_pol_sigma70_r4_t2"/>
</dbReference>
<dbReference type="EMBL" id="JAWIIJ010000008">
    <property type="protein sequence ID" value="MDV2079534.1"/>
    <property type="molecule type" value="Genomic_DNA"/>
</dbReference>
<evidence type="ECO:0000256" key="4">
    <source>
        <dbReference type="ARBA" id="ARBA00023163"/>
    </source>
</evidence>
<dbReference type="Pfam" id="PF08281">
    <property type="entry name" value="Sigma70_r4_2"/>
    <property type="match status" value="1"/>
</dbReference>
<dbReference type="InterPro" id="IPR036388">
    <property type="entry name" value="WH-like_DNA-bd_sf"/>
</dbReference>
<feature type="domain" description="RNA polymerase sigma-70 region 2" evidence="5">
    <location>
        <begin position="14"/>
        <end position="79"/>
    </location>
</feature>
<dbReference type="Gene3D" id="1.10.10.10">
    <property type="entry name" value="Winged helix-like DNA-binding domain superfamily/Winged helix DNA-binding domain"/>
    <property type="match status" value="1"/>
</dbReference>
<dbReference type="NCBIfam" id="TIGR02937">
    <property type="entry name" value="sigma70-ECF"/>
    <property type="match status" value="1"/>
</dbReference>
<dbReference type="RefSeq" id="WP_248166900.1">
    <property type="nucleotide sequence ID" value="NZ_BAABBC010000012.1"/>
</dbReference>
<dbReference type="PANTHER" id="PTHR43133:SF63">
    <property type="entry name" value="RNA POLYMERASE SIGMA FACTOR FECI-RELATED"/>
    <property type="match status" value="1"/>
</dbReference>
<keyword evidence="8" id="KW-1185">Reference proteome</keyword>
<dbReference type="Pfam" id="PF04542">
    <property type="entry name" value="Sigma70_r2"/>
    <property type="match status" value="1"/>
</dbReference>
<evidence type="ECO:0000313" key="7">
    <source>
        <dbReference type="EMBL" id="MDV2079534.1"/>
    </source>
</evidence>
<sequence length="169" mass="19048">MSGADFAQQQLHSLYQDHHGWLYGWLRRRLGCSHRAADLAQDTYLRVLTSGRVPDQAQARPHLMQIAKGLVVDRHRRQRIEQAYLEALSHQPMAVAPSPEESSLVLDTLVRIDRMLASLKPRVRETFLLSRFDGLTYSAIAERLGMSVATVRKDMLVAMQACLAATEAP</sequence>
<dbReference type="InterPro" id="IPR007627">
    <property type="entry name" value="RNA_pol_sigma70_r2"/>
</dbReference>
<keyword evidence="2" id="KW-0805">Transcription regulation</keyword>
<keyword evidence="4" id="KW-0804">Transcription</keyword>
<protein>
    <submittedName>
        <fullName evidence="7">Sigma-70 family RNA polymerase sigma factor</fullName>
    </submittedName>
</protein>
<evidence type="ECO:0000313" key="8">
    <source>
        <dbReference type="Proteomes" id="UP001269819"/>
    </source>
</evidence>
<dbReference type="Gene3D" id="1.10.1740.10">
    <property type="match status" value="1"/>
</dbReference>
<gene>
    <name evidence="7" type="ORF">RYS15_12645</name>
</gene>
<organism evidence="7 8">
    <name type="scientific">Marinobacter xestospongiae</name>
    <dbReference type="NCBI Taxonomy" id="994319"/>
    <lineage>
        <taxon>Bacteria</taxon>
        <taxon>Pseudomonadati</taxon>
        <taxon>Pseudomonadota</taxon>
        <taxon>Gammaproteobacteria</taxon>
        <taxon>Pseudomonadales</taxon>
        <taxon>Marinobacteraceae</taxon>
        <taxon>Marinobacter</taxon>
    </lineage>
</organism>
<reference evidence="7 8" key="1">
    <citation type="submission" date="2023-10" db="EMBL/GenBank/DDBJ databases">
        <title>Characteristics and mechanism of a salt-tolerant marine origin heterotrophic nitrifying- aerobic denitrifying bacteria Marinobacter xestospongiae HN1.</title>
        <authorList>
            <person name="Qi R."/>
        </authorList>
    </citation>
    <scope>NUCLEOTIDE SEQUENCE [LARGE SCALE GENOMIC DNA]</scope>
    <source>
        <strain evidence="7 8">HN1</strain>
    </source>
</reference>
<evidence type="ECO:0000256" key="3">
    <source>
        <dbReference type="ARBA" id="ARBA00023082"/>
    </source>
</evidence>
<dbReference type="PANTHER" id="PTHR43133">
    <property type="entry name" value="RNA POLYMERASE ECF-TYPE SIGMA FACTO"/>
    <property type="match status" value="1"/>
</dbReference>
<dbReference type="InterPro" id="IPR039425">
    <property type="entry name" value="RNA_pol_sigma-70-like"/>
</dbReference>
<dbReference type="SUPFAM" id="SSF88659">
    <property type="entry name" value="Sigma3 and sigma4 domains of RNA polymerase sigma factors"/>
    <property type="match status" value="1"/>
</dbReference>
<evidence type="ECO:0000256" key="1">
    <source>
        <dbReference type="ARBA" id="ARBA00010641"/>
    </source>
</evidence>